<gene>
    <name evidence="10" type="ORF">BOLC2T11352H</name>
</gene>
<comment type="similarity">
    <text evidence="2">Belongs to the cytochrome P450 family.</text>
</comment>
<keyword evidence="8" id="KW-1133">Transmembrane helix</keyword>
<dbReference type="InterPro" id="IPR002401">
    <property type="entry name" value="Cyt_P450_E_grp-I"/>
</dbReference>
<evidence type="ECO:0000256" key="3">
    <source>
        <dbReference type="ARBA" id="ARBA00022617"/>
    </source>
</evidence>
<dbReference type="SUPFAM" id="SSF48264">
    <property type="entry name" value="Cytochrome P450"/>
    <property type="match status" value="2"/>
</dbReference>
<evidence type="ECO:0000256" key="7">
    <source>
        <dbReference type="ARBA" id="ARBA00023033"/>
    </source>
</evidence>
<dbReference type="GO" id="GO:0020037">
    <property type="term" value="F:heme binding"/>
    <property type="evidence" value="ECO:0007669"/>
    <property type="project" value="InterPro"/>
</dbReference>
<evidence type="ECO:0000256" key="5">
    <source>
        <dbReference type="ARBA" id="ARBA00023002"/>
    </source>
</evidence>
<dbReference type="PROSITE" id="PS00086">
    <property type="entry name" value="CYTOCHROME_P450"/>
    <property type="match status" value="1"/>
</dbReference>
<keyword evidence="3" id="KW-0349">Heme</keyword>
<evidence type="ECO:0000256" key="9">
    <source>
        <dbReference type="SAM" id="SignalP"/>
    </source>
</evidence>
<dbReference type="Gene3D" id="1.10.630.10">
    <property type="entry name" value="Cytochrome P450"/>
    <property type="match status" value="2"/>
</dbReference>
<dbReference type="GO" id="GO:0004497">
    <property type="term" value="F:monooxygenase activity"/>
    <property type="evidence" value="ECO:0007669"/>
    <property type="project" value="UniProtKB-KW"/>
</dbReference>
<evidence type="ECO:0000256" key="6">
    <source>
        <dbReference type="ARBA" id="ARBA00023004"/>
    </source>
</evidence>
<evidence type="ECO:0008006" key="11">
    <source>
        <dbReference type="Google" id="ProtNLM"/>
    </source>
</evidence>
<dbReference type="CDD" id="cd11072">
    <property type="entry name" value="CYP71-like"/>
    <property type="match status" value="1"/>
</dbReference>
<sequence>MSIILCFFLFLLLPALFSLIFVKDIKSSKQNLPPSPPQLPIIGNLHQLRGLFHRCLHHLLKKHGPLILLRLGVLRIVVISSSEAAKEVLKTHDTECCTRPVTMASTVFSRNGNDIGFGEYGEAWRELRKLAVREFFSVTKVRSFRYVREEECDLMVKQLRELALKQSPVDLSKTLFCLTASIVFRTALGQSFLENKHIDKERIEELMLEAHSNMTFNLTDMFPTAGLGWFIDFVSGQRKRLHDVFTEVDTFLNHIIDDHQSKNFTQDCPDFIDYLLEMIPKQEQNESFKLTIDHLKGIIQDIYLAGVDTSSITMIWTMAELVRNPRVMKKVQDEIHSCIGIKHKERITEEDLDKLQYLKLVVQESLRLHPPVPLLLPRETMSQIKIQGYDIPPKTILVVNAWSIGRDPKHWKDPEEFVPERIRSAPVVRLMFLNLSKLILANSKRHKTKTKTMSTVLYIFAFLLLPALFTLIFVKRTKDSTQNLPPSPPQLPIIGNLHQLQGLFHRCLHDLSKKHGPVLLLHLGSLKIVVISSSEAAEEALKTHDLECCTRPKTHATSTFSRNGRDIGFAPYGEVWRQLRKLSVLNFFSAKKVRSFRYIREEENDLLVTKLKELAQKKSPVDLSQEIYCVAGSIIFRSAFAQRFYENKHVDKEKIKEFMFELQKLGSISSSDLFPGGLGWFMDFMSGRHRRLHKLFGEVDTFLNHIIDDHLKNPEEKTNQDRPDIVDALLNTMLKEEQDESFKLTTIDHLKGIIQNIYLAGVDTSAITMIWAMAELVRNPRVMKKSQEEIRTCIRVKQNEKIDEEDVDKLQYLKLVIKETLRLHPAAPLLLPRETMSQIKIQGYNIPPKTFLVVNTWSIGRDPKHWEDPEEFIPERFIDSPADYKGQSFEMLPFGSGRRMCPGMASAIATIELGLLNLLYYFDWELPEEGTVVDMEEDGNITVVKKVPLELLPILHH</sequence>
<comment type="cofactor">
    <cofactor evidence="1">
        <name>heme</name>
        <dbReference type="ChEBI" id="CHEBI:30413"/>
    </cofactor>
</comment>
<keyword evidence="8" id="KW-0812">Transmembrane</keyword>
<keyword evidence="6" id="KW-0408">Iron</keyword>
<dbReference type="AlphaFoldDB" id="A0A3P6DG33"/>
<dbReference type="Pfam" id="PF00067">
    <property type="entry name" value="p450"/>
    <property type="match status" value="2"/>
</dbReference>
<dbReference type="GO" id="GO:0005506">
    <property type="term" value="F:iron ion binding"/>
    <property type="evidence" value="ECO:0007669"/>
    <property type="project" value="InterPro"/>
</dbReference>
<keyword evidence="8" id="KW-0472">Membrane</keyword>
<evidence type="ECO:0000256" key="4">
    <source>
        <dbReference type="ARBA" id="ARBA00022723"/>
    </source>
</evidence>
<dbReference type="InterPro" id="IPR036396">
    <property type="entry name" value="Cyt_P450_sf"/>
</dbReference>
<keyword evidence="9" id="KW-0732">Signal</keyword>
<evidence type="ECO:0000256" key="8">
    <source>
        <dbReference type="SAM" id="Phobius"/>
    </source>
</evidence>
<reference evidence="10" key="1">
    <citation type="submission" date="2018-11" db="EMBL/GenBank/DDBJ databases">
        <authorList>
            <consortium name="Genoscope - CEA"/>
            <person name="William W."/>
        </authorList>
    </citation>
    <scope>NUCLEOTIDE SEQUENCE</scope>
</reference>
<dbReference type="GO" id="GO:0016705">
    <property type="term" value="F:oxidoreductase activity, acting on paired donors, with incorporation or reduction of molecular oxygen"/>
    <property type="evidence" value="ECO:0007669"/>
    <property type="project" value="InterPro"/>
</dbReference>
<feature type="signal peptide" evidence="9">
    <location>
        <begin position="1"/>
        <end position="18"/>
    </location>
</feature>
<dbReference type="InterPro" id="IPR001128">
    <property type="entry name" value="Cyt_P450"/>
</dbReference>
<name>A0A3P6DG33_BRAOL</name>
<dbReference type="PRINTS" id="PR00463">
    <property type="entry name" value="EP450I"/>
</dbReference>
<evidence type="ECO:0000256" key="2">
    <source>
        <dbReference type="ARBA" id="ARBA00010617"/>
    </source>
</evidence>
<proteinExistence type="inferred from homology"/>
<evidence type="ECO:0000313" key="10">
    <source>
        <dbReference type="EMBL" id="VDD26106.1"/>
    </source>
</evidence>
<feature type="transmembrane region" description="Helical" evidence="8">
    <location>
        <begin position="455"/>
        <end position="474"/>
    </location>
</feature>
<keyword evidence="5" id="KW-0560">Oxidoreductase</keyword>
<dbReference type="EMBL" id="LR031874">
    <property type="protein sequence ID" value="VDD26106.1"/>
    <property type="molecule type" value="Genomic_DNA"/>
</dbReference>
<keyword evidence="7" id="KW-0503">Monooxygenase</keyword>
<dbReference type="PRINTS" id="PR00385">
    <property type="entry name" value="P450"/>
</dbReference>
<dbReference type="PANTHER" id="PTHR47955">
    <property type="entry name" value="CYTOCHROME P450 FAMILY 71 PROTEIN"/>
    <property type="match status" value="1"/>
</dbReference>
<protein>
    <recommendedName>
        <fullName evidence="11">Cytochrome P450</fullName>
    </recommendedName>
</protein>
<organism evidence="10">
    <name type="scientific">Brassica oleracea</name>
    <name type="common">Wild cabbage</name>
    <dbReference type="NCBI Taxonomy" id="3712"/>
    <lineage>
        <taxon>Eukaryota</taxon>
        <taxon>Viridiplantae</taxon>
        <taxon>Streptophyta</taxon>
        <taxon>Embryophyta</taxon>
        <taxon>Tracheophyta</taxon>
        <taxon>Spermatophyta</taxon>
        <taxon>Magnoliopsida</taxon>
        <taxon>eudicotyledons</taxon>
        <taxon>Gunneridae</taxon>
        <taxon>Pentapetalae</taxon>
        <taxon>rosids</taxon>
        <taxon>malvids</taxon>
        <taxon>Brassicales</taxon>
        <taxon>Brassicaceae</taxon>
        <taxon>Brassiceae</taxon>
        <taxon>Brassica</taxon>
    </lineage>
</organism>
<feature type="chain" id="PRO_5018047036" description="Cytochrome P450" evidence="9">
    <location>
        <begin position="19"/>
        <end position="957"/>
    </location>
</feature>
<keyword evidence="4" id="KW-0479">Metal-binding</keyword>
<accession>A0A3P6DG33</accession>
<dbReference type="PANTHER" id="PTHR47955:SF19">
    <property type="entry name" value="CYTOCHROME P450 71A9-LIKE ISOFORM X1"/>
    <property type="match status" value="1"/>
</dbReference>
<evidence type="ECO:0000256" key="1">
    <source>
        <dbReference type="ARBA" id="ARBA00001971"/>
    </source>
</evidence>
<dbReference type="FunFam" id="1.10.630.10:FF:000011">
    <property type="entry name" value="Cytochrome P450 83B1"/>
    <property type="match status" value="2"/>
</dbReference>
<dbReference type="InterPro" id="IPR017972">
    <property type="entry name" value="Cyt_P450_CS"/>
</dbReference>